<name>A0ABU0TSI1_MICTR</name>
<dbReference type="Proteomes" id="UP001226691">
    <property type="component" value="Unassembled WGS sequence"/>
</dbReference>
<dbReference type="InterPro" id="IPR020051">
    <property type="entry name" value="SagB-type_dehydrogenase"/>
</dbReference>
<sequence length="303" mass="32947">MVEAGLAKATVAISSYRHTSPGAEAIGLRTQGLRYDNIDEARLPRVAEDFLVASRTNEWDRDGALSVMDYFADPMIATFGRLDQDSFLEGRTYALPQPNPIGMELGESVLRRRSVRLFTGDSMSASDLAALLIYTAGVTGEAEVPLTTGAHEKYYFRAAPSGGGLYPVELYVAVINVNGLPKGVYRYSPRRNVLVEHGRAMSVDELAASISTPDDQLNTRGAAAILLFGATPWRSMRKYGPRGLRFVFHEAGAMSEHVHLISTSLGLGSTDCSSFYDDKANLALGFDGQFRFLAHMAVVGWPA</sequence>
<proteinExistence type="predicted"/>
<feature type="domain" description="Nitroreductase" evidence="1">
    <location>
        <begin position="110"/>
        <end position="301"/>
    </location>
</feature>
<dbReference type="SUPFAM" id="SSF55469">
    <property type="entry name" value="FMN-dependent nitroreductase-like"/>
    <property type="match status" value="1"/>
</dbReference>
<dbReference type="PANTHER" id="PTHR43745:SF2">
    <property type="entry name" value="NITROREDUCTASE MJ1384-RELATED"/>
    <property type="match status" value="1"/>
</dbReference>
<comment type="caution">
    <text evidence="2">The sequence shown here is derived from an EMBL/GenBank/DDBJ whole genome shotgun (WGS) entry which is preliminary data.</text>
</comment>
<dbReference type="PANTHER" id="PTHR43745">
    <property type="entry name" value="NITROREDUCTASE MJ1384-RELATED"/>
    <property type="match status" value="1"/>
</dbReference>
<dbReference type="EMBL" id="JAUTBF010000001">
    <property type="protein sequence ID" value="MDQ1122636.1"/>
    <property type="molecule type" value="Genomic_DNA"/>
</dbReference>
<dbReference type="Gene3D" id="3.40.109.10">
    <property type="entry name" value="NADH Oxidase"/>
    <property type="match status" value="1"/>
</dbReference>
<evidence type="ECO:0000259" key="1">
    <source>
        <dbReference type="Pfam" id="PF00881"/>
    </source>
</evidence>
<dbReference type="InterPro" id="IPR052544">
    <property type="entry name" value="Bacteriocin_Proc_Enz"/>
</dbReference>
<gene>
    <name evidence="2" type="ORF">QE412_001209</name>
</gene>
<dbReference type="InterPro" id="IPR029479">
    <property type="entry name" value="Nitroreductase"/>
</dbReference>
<dbReference type="InterPro" id="IPR000415">
    <property type="entry name" value="Nitroreductase-like"/>
</dbReference>
<dbReference type="Pfam" id="PF00881">
    <property type="entry name" value="Nitroreductase"/>
    <property type="match status" value="1"/>
</dbReference>
<organism evidence="2 3">
    <name type="scientific">Microbacterium trichothecenolyticum</name>
    <name type="common">Aureobacterium trichothecenolyticum</name>
    <dbReference type="NCBI Taxonomy" id="69370"/>
    <lineage>
        <taxon>Bacteria</taxon>
        <taxon>Bacillati</taxon>
        <taxon>Actinomycetota</taxon>
        <taxon>Actinomycetes</taxon>
        <taxon>Micrococcales</taxon>
        <taxon>Microbacteriaceae</taxon>
        <taxon>Microbacterium</taxon>
    </lineage>
</organism>
<keyword evidence="3" id="KW-1185">Reference proteome</keyword>
<accession>A0ABU0TSI1</accession>
<reference evidence="2 3" key="1">
    <citation type="submission" date="2023-07" db="EMBL/GenBank/DDBJ databases">
        <title>Functional and genomic diversity of the sorghum phyllosphere microbiome.</title>
        <authorList>
            <person name="Shade A."/>
        </authorList>
    </citation>
    <scope>NUCLEOTIDE SEQUENCE [LARGE SCALE GENOMIC DNA]</scope>
    <source>
        <strain evidence="2 3">SORGH_AS_1207</strain>
    </source>
</reference>
<dbReference type="CDD" id="cd02142">
    <property type="entry name" value="McbC_SagB-like_oxidoreductase"/>
    <property type="match status" value="1"/>
</dbReference>
<dbReference type="NCBIfam" id="TIGR03605">
    <property type="entry name" value="antibiot_sagB"/>
    <property type="match status" value="1"/>
</dbReference>
<evidence type="ECO:0000313" key="3">
    <source>
        <dbReference type="Proteomes" id="UP001226691"/>
    </source>
</evidence>
<protein>
    <submittedName>
        <fullName evidence="2">SagB-type dehydrogenase family enzyme</fullName>
    </submittedName>
</protein>
<evidence type="ECO:0000313" key="2">
    <source>
        <dbReference type="EMBL" id="MDQ1122636.1"/>
    </source>
</evidence>